<reference evidence="8" key="1">
    <citation type="submission" date="2006-05" db="EMBL/GenBank/DDBJ databases">
        <title>Annotation of the draft genome assembly of Desulfuromonas acetoxidans DSM 684.</title>
        <authorList>
            <consortium name="US DOE Joint Genome Institute (JGI-ORNL)"/>
            <person name="Larimer F."/>
            <person name="Land M."/>
            <person name="Hauser L."/>
        </authorList>
    </citation>
    <scope>NUCLEOTIDE SEQUENCE [LARGE SCALE GENOMIC DNA]</scope>
    <source>
        <strain evidence="8">DSM 684</strain>
    </source>
</reference>
<dbReference type="EMBL" id="AAEW02000016">
    <property type="protein sequence ID" value="EAT14892.1"/>
    <property type="molecule type" value="Genomic_DNA"/>
</dbReference>
<dbReference type="InterPro" id="IPR018063">
    <property type="entry name" value="SAM_MeTrfase_RsmI_CS"/>
</dbReference>
<dbReference type="HAMAP" id="MF_01877">
    <property type="entry name" value="16SrRNA_methyltr_I"/>
    <property type="match status" value="1"/>
</dbReference>
<dbReference type="CDD" id="cd11648">
    <property type="entry name" value="RsmI"/>
    <property type="match status" value="1"/>
</dbReference>
<feature type="domain" description="Tetrapyrrole methylase" evidence="7">
    <location>
        <begin position="10"/>
        <end position="209"/>
    </location>
</feature>
<dbReference type="SUPFAM" id="SSF53790">
    <property type="entry name" value="Tetrapyrrole methylase"/>
    <property type="match status" value="1"/>
</dbReference>
<proteinExistence type="inferred from homology"/>
<dbReference type="PROSITE" id="PS01296">
    <property type="entry name" value="RSMI"/>
    <property type="match status" value="1"/>
</dbReference>
<evidence type="ECO:0000256" key="1">
    <source>
        <dbReference type="ARBA" id="ARBA00022490"/>
    </source>
</evidence>
<dbReference type="InterPro" id="IPR014777">
    <property type="entry name" value="4pyrrole_Mease_sub1"/>
</dbReference>
<dbReference type="FunFam" id="3.30.950.10:FF:000002">
    <property type="entry name" value="Ribosomal RNA small subunit methyltransferase I"/>
    <property type="match status" value="1"/>
</dbReference>
<comment type="similarity">
    <text evidence="6">Belongs to the methyltransferase superfamily. RsmI family.</text>
</comment>
<comment type="catalytic activity">
    <reaction evidence="6">
        <text>cytidine(1402) in 16S rRNA + S-adenosyl-L-methionine = 2'-O-methylcytidine(1402) in 16S rRNA + S-adenosyl-L-homocysteine + H(+)</text>
        <dbReference type="Rhea" id="RHEA:42924"/>
        <dbReference type="Rhea" id="RHEA-COMP:10285"/>
        <dbReference type="Rhea" id="RHEA-COMP:10286"/>
        <dbReference type="ChEBI" id="CHEBI:15378"/>
        <dbReference type="ChEBI" id="CHEBI:57856"/>
        <dbReference type="ChEBI" id="CHEBI:59789"/>
        <dbReference type="ChEBI" id="CHEBI:74495"/>
        <dbReference type="ChEBI" id="CHEBI:82748"/>
        <dbReference type="EC" id="2.1.1.198"/>
    </reaction>
</comment>
<evidence type="ECO:0000256" key="3">
    <source>
        <dbReference type="ARBA" id="ARBA00022603"/>
    </source>
</evidence>
<keyword evidence="5 6" id="KW-0949">S-adenosyl-L-methionine</keyword>
<sequence>MSDSVPFGALYVVATPIGNLEDMTFRAIRVLKDVSLIAAEDTRHSRRLCTHFGIETPLTSCFEHNEARKGDYLIQRLQRGEDIALISDAGTPAISDPGSLLVQRCCEAGIVVHPVPGASACVAALSMAGLPTDRFCFEGFLPAKQQARRQALQCFVAEQRTMVFYEAPHRLINFLGDVIEVLGEERQLVVVRELTKLHEERVGGTAREVLEYFSQGKVRGEIVVLLAPAEPQPIEESVEESLLRELRDTDQPMKVVAKQVAKLHGLSGSEVYALAVQLREKGQLDPQ</sequence>
<dbReference type="GO" id="GO:0005737">
    <property type="term" value="C:cytoplasm"/>
    <property type="evidence" value="ECO:0007669"/>
    <property type="project" value="UniProtKB-SubCell"/>
</dbReference>
<keyword evidence="9" id="KW-1185">Reference proteome</keyword>
<name>Q1JXA0_DESA6</name>
<keyword evidence="3 6" id="KW-0489">Methyltransferase</keyword>
<evidence type="ECO:0000313" key="8">
    <source>
        <dbReference type="EMBL" id="EAT14892.1"/>
    </source>
</evidence>
<dbReference type="Gene3D" id="3.30.950.10">
    <property type="entry name" value="Methyltransferase, Cobalt-precorrin-4 Transmethylase, Domain 2"/>
    <property type="match status" value="1"/>
</dbReference>
<dbReference type="InterPro" id="IPR035996">
    <property type="entry name" value="4pyrrol_Methylase_sf"/>
</dbReference>
<keyword evidence="1 6" id="KW-0963">Cytoplasm</keyword>
<evidence type="ECO:0000256" key="5">
    <source>
        <dbReference type="ARBA" id="ARBA00022691"/>
    </source>
</evidence>
<dbReference type="RefSeq" id="WP_006001988.1">
    <property type="nucleotide sequence ID" value="NZ_AAEW02000016.1"/>
</dbReference>
<comment type="function">
    <text evidence="6">Catalyzes the 2'-O-methylation of the ribose of cytidine 1402 (C1402) in 16S rRNA.</text>
</comment>
<evidence type="ECO:0000259" key="7">
    <source>
        <dbReference type="Pfam" id="PF00590"/>
    </source>
</evidence>
<evidence type="ECO:0000313" key="9">
    <source>
        <dbReference type="Proteomes" id="UP000005695"/>
    </source>
</evidence>
<keyword evidence="4 6" id="KW-0808">Transferase</keyword>
<evidence type="ECO:0000256" key="4">
    <source>
        <dbReference type="ARBA" id="ARBA00022679"/>
    </source>
</evidence>
<reference evidence="8" key="2">
    <citation type="submission" date="2006-05" db="EMBL/GenBank/DDBJ databases">
        <title>Sequencing of the draft genome and assembly of Desulfuromonas acetoxidans DSM 684.</title>
        <authorList>
            <consortium name="US DOE Joint Genome Institute (JGI-PGF)"/>
            <person name="Copeland A."/>
            <person name="Lucas S."/>
            <person name="Lapidus A."/>
            <person name="Barry K."/>
            <person name="Detter J.C."/>
            <person name="Glavina del Rio T."/>
            <person name="Hammon N."/>
            <person name="Israni S."/>
            <person name="Dalin E."/>
            <person name="Tice H."/>
            <person name="Bruce D."/>
            <person name="Pitluck S."/>
            <person name="Richardson P."/>
        </authorList>
    </citation>
    <scope>NUCLEOTIDE SEQUENCE [LARGE SCALE GENOMIC DNA]</scope>
    <source>
        <strain evidence="8">DSM 684</strain>
    </source>
</reference>
<dbReference type="PIRSF" id="PIRSF005917">
    <property type="entry name" value="MTase_YraL"/>
    <property type="match status" value="1"/>
</dbReference>
<dbReference type="PANTHER" id="PTHR46111">
    <property type="entry name" value="RIBOSOMAL RNA SMALL SUBUNIT METHYLTRANSFERASE I"/>
    <property type="match status" value="1"/>
</dbReference>
<dbReference type="NCBIfam" id="TIGR00096">
    <property type="entry name" value="16S rRNA (cytidine(1402)-2'-O)-methyltransferase"/>
    <property type="match status" value="1"/>
</dbReference>
<dbReference type="FunFam" id="3.40.1010.10:FF:000002">
    <property type="entry name" value="Ribosomal RNA small subunit methyltransferase I"/>
    <property type="match status" value="1"/>
</dbReference>
<dbReference type="EC" id="2.1.1.198" evidence="6"/>
<dbReference type="InterPro" id="IPR000878">
    <property type="entry name" value="4pyrrol_Mease"/>
</dbReference>
<dbReference type="GO" id="GO:0070677">
    <property type="term" value="F:rRNA (cytosine-2'-O-)-methyltransferase activity"/>
    <property type="evidence" value="ECO:0007669"/>
    <property type="project" value="UniProtKB-UniRule"/>
</dbReference>
<dbReference type="PANTHER" id="PTHR46111:SF1">
    <property type="entry name" value="RIBOSOMAL RNA SMALL SUBUNIT METHYLTRANSFERASE I"/>
    <property type="match status" value="1"/>
</dbReference>
<dbReference type="Proteomes" id="UP000005695">
    <property type="component" value="Unassembled WGS sequence"/>
</dbReference>
<organism evidence="8 9">
    <name type="scientific">Desulfuromonas acetoxidans (strain DSM 684 / 11070)</name>
    <dbReference type="NCBI Taxonomy" id="281689"/>
    <lineage>
        <taxon>Bacteria</taxon>
        <taxon>Pseudomonadati</taxon>
        <taxon>Thermodesulfobacteriota</taxon>
        <taxon>Desulfuromonadia</taxon>
        <taxon>Desulfuromonadales</taxon>
        <taxon>Desulfuromonadaceae</taxon>
        <taxon>Desulfuromonas</taxon>
    </lineage>
</organism>
<gene>
    <name evidence="6" type="primary">rsmI</name>
    <name evidence="8" type="ORF">Dace_0901</name>
</gene>
<evidence type="ECO:0000256" key="2">
    <source>
        <dbReference type="ARBA" id="ARBA00022552"/>
    </source>
</evidence>
<comment type="subcellular location">
    <subcellularLocation>
        <location evidence="6">Cytoplasm</location>
    </subcellularLocation>
</comment>
<keyword evidence="2 6" id="KW-0698">rRNA processing</keyword>
<evidence type="ECO:0000256" key="6">
    <source>
        <dbReference type="HAMAP-Rule" id="MF_01877"/>
    </source>
</evidence>
<dbReference type="Pfam" id="PF00590">
    <property type="entry name" value="TP_methylase"/>
    <property type="match status" value="1"/>
</dbReference>
<dbReference type="AlphaFoldDB" id="Q1JXA0"/>
<comment type="caution">
    <text evidence="8">The sequence shown here is derived from an EMBL/GenBank/DDBJ whole genome shotgun (WGS) entry which is preliminary data.</text>
</comment>
<dbReference type="OrthoDB" id="9809084at2"/>
<dbReference type="InterPro" id="IPR008189">
    <property type="entry name" value="rRNA_ssu_MeTfrase_I"/>
</dbReference>
<dbReference type="InterPro" id="IPR014776">
    <property type="entry name" value="4pyrrole_Mease_sub2"/>
</dbReference>
<dbReference type="Gene3D" id="3.40.1010.10">
    <property type="entry name" value="Cobalt-precorrin-4 Transmethylase, Domain 1"/>
    <property type="match status" value="1"/>
</dbReference>
<accession>Q1JXA0</accession>
<protein>
    <recommendedName>
        <fullName evidence="6">Ribosomal RNA small subunit methyltransferase I</fullName>
        <ecNumber evidence="6">2.1.1.198</ecNumber>
    </recommendedName>
    <alternativeName>
        <fullName evidence="6">16S rRNA 2'-O-ribose C1402 methyltransferase</fullName>
    </alternativeName>
    <alternativeName>
        <fullName evidence="6">rRNA (cytidine-2'-O-)-methyltransferase RsmI</fullName>
    </alternativeName>
</protein>